<evidence type="ECO:0000313" key="2">
    <source>
        <dbReference type="Proteomes" id="UP000004080"/>
    </source>
</evidence>
<protein>
    <recommendedName>
        <fullName evidence="3">SAM-dependent methyltransferase</fullName>
    </recommendedName>
</protein>
<dbReference type="AlphaFoldDB" id="I8UJ07"/>
<dbReference type="Pfam" id="PF04445">
    <property type="entry name" value="SAM_MT"/>
    <property type="match status" value="1"/>
</dbReference>
<proteinExistence type="predicted"/>
<dbReference type="eggNOG" id="COG2265">
    <property type="taxonomic scope" value="Bacteria"/>
</dbReference>
<reference evidence="1 2" key="1">
    <citation type="journal article" date="2012" name="J. Bacteriol.">
        <title>Genome of Bacillus macauensis ZFHKF-1, a Long-Chain-Forming Bacterium.</title>
        <authorList>
            <person name="Cai L."/>
            <person name="Zhang T."/>
        </authorList>
    </citation>
    <scope>NUCLEOTIDE SEQUENCE [LARGE SCALE GENOMIC DNA]</scope>
    <source>
        <strain evidence="1 2">ZFHKF-1</strain>
    </source>
</reference>
<dbReference type="PANTHER" id="PTHR36112:SF1">
    <property type="entry name" value="RIBOSOMAL RNA SMALL SUBUNIT METHYLTRANSFERASE J"/>
    <property type="match status" value="1"/>
</dbReference>
<dbReference type="OrthoDB" id="1653798at2"/>
<comment type="caution">
    <text evidence="1">The sequence shown here is derived from an EMBL/GenBank/DDBJ whole genome shotgun (WGS) entry which is preliminary data.</text>
</comment>
<organism evidence="1 2">
    <name type="scientific">Fictibacillus macauensis ZFHKF-1</name>
    <dbReference type="NCBI Taxonomy" id="1196324"/>
    <lineage>
        <taxon>Bacteria</taxon>
        <taxon>Bacillati</taxon>
        <taxon>Bacillota</taxon>
        <taxon>Bacilli</taxon>
        <taxon>Bacillales</taxon>
        <taxon>Fictibacillaceae</taxon>
        <taxon>Fictibacillus</taxon>
    </lineage>
</organism>
<evidence type="ECO:0000313" key="1">
    <source>
        <dbReference type="EMBL" id="EIT86813.1"/>
    </source>
</evidence>
<gene>
    <name evidence="1" type="ORF">A374_04544</name>
</gene>
<name>I8UJ07_9BACL</name>
<dbReference type="EMBL" id="AKKV01000020">
    <property type="protein sequence ID" value="EIT86813.1"/>
    <property type="molecule type" value="Genomic_DNA"/>
</dbReference>
<dbReference type="InterPro" id="IPR029063">
    <property type="entry name" value="SAM-dependent_MTases_sf"/>
</dbReference>
<dbReference type="SUPFAM" id="SSF53335">
    <property type="entry name" value="S-adenosyl-L-methionine-dependent methyltransferases"/>
    <property type="match status" value="1"/>
</dbReference>
<dbReference type="GO" id="GO:0008990">
    <property type="term" value="F:rRNA (guanine-N2-)-methyltransferase activity"/>
    <property type="evidence" value="ECO:0007669"/>
    <property type="project" value="InterPro"/>
</dbReference>
<dbReference type="Gene3D" id="3.40.50.150">
    <property type="entry name" value="Vaccinia Virus protein VP39"/>
    <property type="match status" value="1"/>
</dbReference>
<dbReference type="PATRIC" id="fig|1196324.3.peg.924"/>
<dbReference type="RefSeq" id="WP_007201008.1">
    <property type="nucleotide sequence ID" value="NZ_AKKV01000020.1"/>
</dbReference>
<dbReference type="STRING" id="1196324.A374_04544"/>
<accession>I8UJ07</accession>
<dbReference type="PANTHER" id="PTHR36112">
    <property type="entry name" value="RIBOSOMAL RNA SMALL SUBUNIT METHYLTRANSFERASE J"/>
    <property type="match status" value="1"/>
</dbReference>
<keyword evidence="2" id="KW-1185">Reference proteome</keyword>
<dbReference type="InterPro" id="IPR007536">
    <property type="entry name" value="16SrRNA_methylTrfase_J"/>
</dbReference>
<dbReference type="Proteomes" id="UP000004080">
    <property type="component" value="Unassembled WGS sequence"/>
</dbReference>
<evidence type="ECO:0008006" key="3">
    <source>
        <dbReference type="Google" id="ProtNLM"/>
    </source>
</evidence>
<sequence length="262" mass="29270">MIVTTAGKFNEKLIQKALTLCEEVQGTFVYRKNRSIASLQEQGNDYVLMVGVEKLTLYAPGSNEPVFFHPNSSMFRVKQLLRREHDPLVAAAQLTTGMTVLDCTVGLASDAIVCSLAVGETGSVTGIEKNPYLALLVREGLRAWDSSLPEMNEAMRRIVIETNDHLTALKKREDASVDVVYFDPMFEQSLDSPGLAGLKTVAAHTTITEEVLHEALRVAKCRVVMKDHYASSRFQAFPFHVYKRPSSKFHYGVIEKEARRTM</sequence>